<evidence type="ECO:0000256" key="2">
    <source>
        <dbReference type="SAM" id="Phobius"/>
    </source>
</evidence>
<proteinExistence type="predicted"/>
<name>A0ABW4LZ80_9HYPH</name>
<keyword evidence="2" id="KW-1133">Transmembrane helix</keyword>
<protein>
    <recommendedName>
        <fullName evidence="5">Cbb3-type cytochrome c oxidase subunit 3</fullName>
    </recommendedName>
</protein>
<gene>
    <name evidence="3" type="ORF">ACFSE1_00130</name>
</gene>
<feature type="transmembrane region" description="Helical" evidence="2">
    <location>
        <begin position="23"/>
        <end position="44"/>
    </location>
</feature>
<evidence type="ECO:0008006" key="5">
    <source>
        <dbReference type="Google" id="ProtNLM"/>
    </source>
</evidence>
<evidence type="ECO:0000313" key="3">
    <source>
        <dbReference type="EMBL" id="MFD1743861.1"/>
    </source>
</evidence>
<keyword evidence="4" id="KW-1185">Reference proteome</keyword>
<organism evidence="3 4">
    <name type="scientific">Rhizobium helianthi</name>
    <dbReference type="NCBI Taxonomy" id="1132695"/>
    <lineage>
        <taxon>Bacteria</taxon>
        <taxon>Pseudomonadati</taxon>
        <taxon>Pseudomonadota</taxon>
        <taxon>Alphaproteobacteria</taxon>
        <taxon>Hyphomicrobiales</taxon>
        <taxon>Rhizobiaceae</taxon>
        <taxon>Rhizobium/Agrobacterium group</taxon>
        <taxon>Rhizobium</taxon>
    </lineage>
</organism>
<evidence type="ECO:0000313" key="4">
    <source>
        <dbReference type="Proteomes" id="UP001597322"/>
    </source>
</evidence>
<accession>A0ABW4LZ80</accession>
<sequence length="100" mass="11004">MYDYNFLADLLATFRASPDSIKALWLIVPPSFTLAVIGLLAWAVRLRMRPKPEAAPGQSRALVLDHEDFDAPAVMDDSFSHLPAPRPVLADALDTDPKSD</sequence>
<feature type="region of interest" description="Disordered" evidence="1">
    <location>
        <begin position="80"/>
        <end position="100"/>
    </location>
</feature>
<dbReference type="Proteomes" id="UP001597322">
    <property type="component" value="Unassembled WGS sequence"/>
</dbReference>
<reference evidence="4" key="1">
    <citation type="journal article" date="2019" name="Int. J. Syst. Evol. Microbiol.">
        <title>The Global Catalogue of Microorganisms (GCM) 10K type strain sequencing project: providing services to taxonomists for standard genome sequencing and annotation.</title>
        <authorList>
            <consortium name="The Broad Institute Genomics Platform"/>
            <consortium name="The Broad Institute Genome Sequencing Center for Infectious Disease"/>
            <person name="Wu L."/>
            <person name="Ma J."/>
        </authorList>
    </citation>
    <scope>NUCLEOTIDE SEQUENCE [LARGE SCALE GENOMIC DNA]</scope>
    <source>
        <strain evidence="4">CG52</strain>
    </source>
</reference>
<dbReference type="RefSeq" id="WP_377394767.1">
    <property type="nucleotide sequence ID" value="NZ_JBHUEQ010000002.1"/>
</dbReference>
<comment type="caution">
    <text evidence="3">The sequence shown here is derived from an EMBL/GenBank/DDBJ whole genome shotgun (WGS) entry which is preliminary data.</text>
</comment>
<evidence type="ECO:0000256" key="1">
    <source>
        <dbReference type="SAM" id="MobiDB-lite"/>
    </source>
</evidence>
<keyword evidence="2" id="KW-0472">Membrane</keyword>
<keyword evidence="2" id="KW-0812">Transmembrane</keyword>
<dbReference type="EMBL" id="JBHUEQ010000002">
    <property type="protein sequence ID" value="MFD1743861.1"/>
    <property type="molecule type" value="Genomic_DNA"/>
</dbReference>